<dbReference type="RefSeq" id="WP_060923476.1">
    <property type="nucleotide sequence ID" value="NZ_CBDRLI010000001.1"/>
</dbReference>
<dbReference type="Proteomes" id="UP000182126">
    <property type="component" value="Chromosome I"/>
</dbReference>
<dbReference type="PANTHER" id="PTHR30503:SF3">
    <property type="entry name" value="INNER MEMBRANE PROTEIN YEDI"/>
    <property type="match status" value="1"/>
</dbReference>
<gene>
    <name evidence="2" type="ORF">SAMN04489809_1930</name>
</gene>
<feature type="transmembrane region" description="Helical" evidence="1">
    <location>
        <begin position="149"/>
        <end position="175"/>
    </location>
</feature>
<dbReference type="eggNOG" id="COG2354">
    <property type="taxonomic scope" value="Bacteria"/>
</dbReference>
<dbReference type="AlphaFoldDB" id="A0A1H1SH52"/>
<dbReference type="GO" id="GO:0005886">
    <property type="term" value="C:plasma membrane"/>
    <property type="evidence" value="ECO:0007669"/>
    <property type="project" value="TreeGrafter"/>
</dbReference>
<keyword evidence="1" id="KW-1133">Transmembrane helix</keyword>
<dbReference type="EMBL" id="LT629770">
    <property type="protein sequence ID" value="SDS47261.1"/>
    <property type="molecule type" value="Genomic_DNA"/>
</dbReference>
<evidence type="ECO:0008006" key="4">
    <source>
        <dbReference type="Google" id="ProtNLM"/>
    </source>
</evidence>
<dbReference type="GeneID" id="36300783"/>
<accession>A0A1H1SH52</accession>
<proteinExistence type="predicted"/>
<sequence>MSVGLLAVVDDILSAAMKASAKAAGVVIDDAAVTPQYVQGLTPARELPVVGKIALGSLVNKFVIIIPIALLLTAFAPWVLPYLLILGGSYLCFEGAEKVLEWFGVQHGHADEGARDERKLVLGAVRTDLILSTEIMLISLASLDKGLGIWSTLAILAVIALVMTVAVYGAVALLVKIDDIGLKMAKNPAQRVRHTGTRIVRSMPAVFRFISVLGTVAMLWVGGHLVLINLGEVGLHAPADVLHAVEHALEPLGGFVVWVVDTIISAIAGLVWGLVIVGVVLGVAKLFGRKPSFHEGEASPADIHV</sequence>
<protein>
    <recommendedName>
        <fullName evidence="4">Inner membrane protein YedI</fullName>
    </recommendedName>
</protein>
<dbReference type="InterPro" id="IPR008526">
    <property type="entry name" value="YedI"/>
</dbReference>
<dbReference type="Pfam" id="PF05661">
    <property type="entry name" value="DUF808"/>
    <property type="match status" value="1"/>
</dbReference>
<reference evidence="2 3" key="1">
    <citation type="submission" date="2016-10" db="EMBL/GenBank/DDBJ databases">
        <authorList>
            <person name="de Groot N.N."/>
        </authorList>
    </citation>
    <scope>NUCLEOTIDE SEQUENCE [LARGE SCALE GENOMIC DNA]</scope>
    <source>
        <strain evidence="2 3">DSM 15019</strain>
    </source>
</reference>
<dbReference type="PANTHER" id="PTHR30503">
    <property type="entry name" value="INNER MEMBRANE PROTEIN YEDI"/>
    <property type="match status" value="1"/>
</dbReference>
<evidence type="ECO:0000313" key="2">
    <source>
        <dbReference type="EMBL" id="SDS47261.1"/>
    </source>
</evidence>
<organism evidence="2 3">
    <name type="scientific">Microbacterium paraoxydans</name>
    <dbReference type="NCBI Taxonomy" id="199592"/>
    <lineage>
        <taxon>Bacteria</taxon>
        <taxon>Bacillati</taxon>
        <taxon>Actinomycetota</taxon>
        <taxon>Actinomycetes</taxon>
        <taxon>Micrococcales</taxon>
        <taxon>Microbacteriaceae</taxon>
        <taxon>Microbacterium</taxon>
    </lineage>
</organism>
<keyword evidence="1" id="KW-0812">Transmembrane</keyword>
<evidence type="ECO:0000256" key="1">
    <source>
        <dbReference type="SAM" id="Phobius"/>
    </source>
</evidence>
<feature type="transmembrane region" description="Helical" evidence="1">
    <location>
        <begin position="62"/>
        <end position="80"/>
    </location>
</feature>
<dbReference type="PIRSF" id="PIRSF016660">
    <property type="entry name" value="YedI"/>
    <property type="match status" value="1"/>
</dbReference>
<feature type="transmembrane region" description="Helical" evidence="1">
    <location>
        <begin position="206"/>
        <end position="228"/>
    </location>
</feature>
<evidence type="ECO:0000313" key="3">
    <source>
        <dbReference type="Proteomes" id="UP000182126"/>
    </source>
</evidence>
<name>A0A1H1SH52_9MICO</name>
<feature type="transmembrane region" description="Helical" evidence="1">
    <location>
        <begin position="255"/>
        <end position="284"/>
    </location>
</feature>
<keyword evidence="1" id="KW-0472">Membrane</keyword>